<dbReference type="GO" id="GO:0005829">
    <property type="term" value="C:cytosol"/>
    <property type="evidence" value="ECO:0007669"/>
    <property type="project" value="TreeGrafter"/>
</dbReference>
<feature type="binding site" evidence="14">
    <location>
        <position position="378"/>
    </location>
    <ligand>
        <name>substrate</name>
    </ligand>
</feature>
<evidence type="ECO:0000256" key="13">
    <source>
        <dbReference type="PIRSR" id="PIRSR605478-1"/>
    </source>
</evidence>
<reference evidence="19" key="1">
    <citation type="journal article" date="2022" name="Biotechnol. Bioprocess Eng.">
        <title>Pan-genome Analysis Reveals Comparative Genomic Features of Central Metabolic Pathways in Methylorubrum extorquens.</title>
        <authorList>
            <person name="Lee G.M."/>
            <person name="Scott-Nevros Z.K."/>
            <person name="Lee S.-M."/>
            <person name="Kim D."/>
        </authorList>
    </citation>
    <scope>NUCLEOTIDE SEQUENCE</scope>
    <source>
        <strain evidence="19">ATCC 55366</strain>
    </source>
</reference>
<comment type="catalytic activity">
    <reaction evidence="11">
        <text>D-sedoheptulose 7-phosphate + D-glyceraldehyde 3-phosphate = aldehydo-D-ribose 5-phosphate + D-xylulose 5-phosphate</text>
        <dbReference type="Rhea" id="RHEA:10508"/>
        <dbReference type="ChEBI" id="CHEBI:57483"/>
        <dbReference type="ChEBI" id="CHEBI:57737"/>
        <dbReference type="ChEBI" id="CHEBI:58273"/>
        <dbReference type="ChEBI" id="CHEBI:59776"/>
        <dbReference type="EC" id="2.2.1.1"/>
    </reaction>
</comment>
<feature type="binding site" evidence="14">
    <location>
        <position position="483"/>
    </location>
    <ligand>
        <name>substrate</name>
    </ligand>
</feature>
<dbReference type="CDD" id="cd02012">
    <property type="entry name" value="TPP_TK"/>
    <property type="match status" value="1"/>
</dbReference>
<comment type="cofactor">
    <cofactor evidence="2">
        <name>Co(2+)</name>
        <dbReference type="ChEBI" id="CHEBI:48828"/>
    </cofactor>
</comment>
<evidence type="ECO:0000256" key="11">
    <source>
        <dbReference type="ARBA" id="ARBA00049473"/>
    </source>
</evidence>
<evidence type="ECO:0000256" key="8">
    <source>
        <dbReference type="ARBA" id="ARBA00022723"/>
    </source>
</evidence>
<feature type="binding site" evidence="15">
    <location>
        <position position="78"/>
    </location>
    <ligand>
        <name>thiamine diphosphate</name>
        <dbReference type="ChEBI" id="CHEBI:58937"/>
    </ligand>
</feature>
<dbReference type="NCBIfam" id="TIGR00232">
    <property type="entry name" value="tktlase_bact"/>
    <property type="match status" value="1"/>
</dbReference>
<comment type="subunit">
    <text evidence="4">Homodimer.</text>
</comment>
<dbReference type="PANTHER" id="PTHR43522:SF2">
    <property type="entry name" value="TRANSKETOLASE 1-RELATED"/>
    <property type="match status" value="1"/>
</dbReference>
<evidence type="ECO:0000256" key="6">
    <source>
        <dbReference type="ARBA" id="ARBA00022567"/>
    </source>
</evidence>
<dbReference type="EC" id="2.2.1.1" evidence="5 12"/>
<dbReference type="SUPFAM" id="SSF52518">
    <property type="entry name" value="Thiamin diphosphate-binding fold (THDP-binding)"/>
    <property type="match status" value="2"/>
</dbReference>
<dbReference type="Pfam" id="PF00456">
    <property type="entry name" value="Transketolase_N"/>
    <property type="match status" value="1"/>
</dbReference>
<dbReference type="GO" id="GO:0019253">
    <property type="term" value="P:reductive pentose-phosphate cycle"/>
    <property type="evidence" value="ECO:0007669"/>
    <property type="project" value="UniProtKB-KW"/>
</dbReference>
<gene>
    <name evidence="19" type="primary">tkt</name>
    <name evidence="19" type="ORF">KEC54_25850</name>
</gene>
<evidence type="ECO:0000256" key="12">
    <source>
        <dbReference type="NCBIfam" id="TIGR00232"/>
    </source>
</evidence>
<dbReference type="Pfam" id="PF02779">
    <property type="entry name" value="Transket_pyr"/>
    <property type="match status" value="1"/>
</dbReference>
<proteinExistence type="inferred from homology"/>
<name>A0AAX3WE77_METEX</name>
<dbReference type="SUPFAM" id="SSF52922">
    <property type="entry name" value="TK C-terminal domain-like"/>
    <property type="match status" value="1"/>
</dbReference>
<dbReference type="FunFam" id="3.40.50.970:FF:000003">
    <property type="entry name" value="Transketolase"/>
    <property type="match status" value="1"/>
</dbReference>
<dbReference type="InterPro" id="IPR005475">
    <property type="entry name" value="Transketolase-like_Pyr-bd"/>
</dbReference>
<dbReference type="FunFam" id="3.40.50.970:FF:000004">
    <property type="entry name" value="Transketolase"/>
    <property type="match status" value="1"/>
</dbReference>
<accession>A0AAX3WE77</accession>
<dbReference type="RefSeq" id="WP_283535538.1">
    <property type="nucleotide sequence ID" value="NZ_CP073633.1"/>
</dbReference>
<comment type="cofactor">
    <cofactor evidence="16">
        <name>Mg(2+)</name>
        <dbReference type="ChEBI" id="CHEBI:18420"/>
    </cofactor>
    <text evidence="16">Binds 1 Mg(2+) ion per subunit. Can also utilize other divalent metal cations, such as Ca(2+), Mn(2+) and Co(2+).</text>
</comment>
<sequence length="691" mass="74194">MSGADTSPKAALSQGDKLAIDTIRTLAIDAVQKANSGHAGAPMALAPVAYTLWNRYLRYDPAHPHWPNRDRFVLSAGHASMLLYGLLHLARVAEKDGGNSPAISLDDIKKFRQLDSRTPGHPEYHFTTGVETTTGPLGQGVANSVGMAMGGRFKGERLNRPDLPLFDYNVYAICSDGDLMEGVSQEAASIAGHLRLSNLCWIYDNNTITIEGHTELAFSEEVAARFLAYGWQVLRVADANDTHAIDSALETFLQSSDRPTLIIVNSIIGYGAPTKQNTSKAHSDALGPDEVKGAKRAYGWPEDSEFLVPDGVYDTFADGIGKRGAALYSQWQGFFEAAKAADAEHAEELSAFLEGRLPEGWDRDIPVFEANAKGLATRESSGKVLNAIAQHVPFLLGGSADLAPSNKSNLTFEGAGSLTPFEPGGRNIHFGVREHAMGSIVNGLGLVGLRAYGATFLVFADYMRPPIRLASLMELPVFHILTHDSIGVGEDGPTHQPVEQILSLRCIPGLLTLRPADANEVAEAYRVIFSLKNQPAVLALSRQPLPTFDRSKYAPASGTAKGAYVLADSEGTPDVILIGTGSEVQLCVGAYETLKGEGVKARVVSMPSWELFERQDEAYRNSVLPPEVLARVAVEQGSVIGWDRYAGSSGSIVGMHTFGASAPIKDLLGKFGFTAEKVIEAARAQAAKHKK</sequence>
<feature type="binding site" evidence="16">
    <location>
        <position position="208"/>
    </location>
    <ligand>
        <name>Mg(2+)</name>
        <dbReference type="ChEBI" id="CHEBI:18420"/>
    </ligand>
</feature>
<feature type="binding site" evidence="15">
    <location>
        <position position="206"/>
    </location>
    <ligand>
        <name>thiamine diphosphate</name>
        <dbReference type="ChEBI" id="CHEBI:58937"/>
    </ligand>
</feature>
<dbReference type="SMART" id="SM00861">
    <property type="entry name" value="Transket_pyr"/>
    <property type="match status" value="1"/>
</dbReference>
<dbReference type="GO" id="GO:0046872">
    <property type="term" value="F:metal ion binding"/>
    <property type="evidence" value="ECO:0007669"/>
    <property type="project" value="UniProtKB-KW"/>
</dbReference>
<feature type="binding site" evidence="14">
    <location>
        <position position="495"/>
    </location>
    <ligand>
        <name>substrate</name>
    </ligand>
</feature>
<dbReference type="PANTHER" id="PTHR43522">
    <property type="entry name" value="TRANSKETOLASE"/>
    <property type="match status" value="1"/>
</dbReference>
<protein>
    <recommendedName>
        <fullName evidence="5 12">Transketolase</fullName>
        <ecNumber evidence="5 12">2.2.1.1</ecNumber>
    </recommendedName>
</protein>
<dbReference type="AlphaFoldDB" id="A0AAX3WE77"/>
<comment type="cofactor">
    <cofactor evidence="1">
        <name>Ca(2+)</name>
        <dbReference type="ChEBI" id="CHEBI:29108"/>
    </cofactor>
</comment>
<feature type="binding site" evidence="14">
    <location>
        <position position="405"/>
    </location>
    <ligand>
        <name>substrate</name>
    </ligand>
</feature>
<feature type="binding site" evidence="14">
    <location>
        <position position="542"/>
    </location>
    <ligand>
        <name>substrate</name>
    </ligand>
</feature>
<dbReference type="GO" id="GO:0004802">
    <property type="term" value="F:transketolase activity"/>
    <property type="evidence" value="ECO:0007669"/>
    <property type="project" value="UniProtKB-UniRule"/>
</dbReference>
<keyword evidence="10 15" id="KW-0786">Thiamine pyrophosphate</keyword>
<dbReference type="GO" id="GO:0009052">
    <property type="term" value="P:pentose-phosphate shunt, non-oxidative branch"/>
    <property type="evidence" value="ECO:0007669"/>
    <property type="project" value="UniProtKB-ARBA"/>
</dbReference>
<feature type="binding site" evidence="15">
    <location>
        <begin position="135"/>
        <end position="137"/>
    </location>
    <ligand>
        <name>thiamine diphosphate</name>
        <dbReference type="ChEBI" id="CHEBI:58937"/>
    </ligand>
</feature>
<feature type="binding site" evidence="15">
    <location>
        <position position="459"/>
    </location>
    <ligand>
        <name>thiamine diphosphate</name>
        <dbReference type="ChEBI" id="CHEBI:58937"/>
    </ligand>
</feature>
<keyword evidence="9 16" id="KW-0460">Magnesium</keyword>
<dbReference type="Pfam" id="PF22613">
    <property type="entry name" value="Transketolase_C_1"/>
    <property type="match status" value="1"/>
</dbReference>
<evidence type="ECO:0000256" key="10">
    <source>
        <dbReference type="ARBA" id="ARBA00023052"/>
    </source>
</evidence>
<evidence type="ECO:0000259" key="18">
    <source>
        <dbReference type="SMART" id="SM00861"/>
    </source>
</evidence>
<feature type="binding site" evidence="14">
    <location>
        <position position="282"/>
    </location>
    <ligand>
        <name>substrate</name>
    </ligand>
</feature>
<feature type="binding site" evidence="14">
    <location>
        <position position="38"/>
    </location>
    <ligand>
        <name>substrate</name>
    </ligand>
</feature>
<evidence type="ECO:0000256" key="1">
    <source>
        <dbReference type="ARBA" id="ARBA00001913"/>
    </source>
</evidence>
<dbReference type="InterPro" id="IPR055152">
    <property type="entry name" value="Transketolase-like_C_2"/>
</dbReference>
<evidence type="ECO:0000313" key="19">
    <source>
        <dbReference type="EMBL" id="WHQ69705.1"/>
    </source>
</evidence>
<dbReference type="Gene3D" id="3.40.50.970">
    <property type="match status" value="2"/>
</dbReference>
<feature type="active site" description="Proton donor" evidence="13">
    <location>
        <position position="434"/>
    </location>
</feature>
<dbReference type="EMBL" id="CP073633">
    <property type="protein sequence ID" value="WHQ69705.1"/>
    <property type="molecule type" value="Genomic_DNA"/>
</dbReference>
<dbReference type="FunFam" id="3.40.50.920:FF:000003">
    <property type="entry name" value="Transketolase"/>
    <property type="match status" value="1"/>
</dbReference>
<keyword evidence="6" id="KW-0113">Calvin cycle</keyword>
<dbReference type="InterPro" id="IPR033247">
    <property type="entry name" value="Transketolase_fam"/>
</dbReference>
<evidence type="ECO:0000256" key="9">
    <source>
        <dbReference type="ARBA" id="ARBA00022842"/>
    </source>
</evidence>
<feature type="site" description="Important for catalytic activity" evidence="17">
    <location>
        <position position="282"/>
    </location>
</feature>
<feature type="site" description="Important for catalytic activity" evidence="17">
    <location>
        <position position="38"/>
    </location>
</feature>
<comment type="cofactor">
    <cofactor evidence="15">
        <name>thiamine diphosphate</name>
        <dbReference type="ChEBI" id="CHEBI:58937"/>
    </cofactor>
    <text evidence="15">Binds 1 thiamine pyrophosphate per subunit. During the reaction, the substrate forms a covalent intermediate with the cofactor.</text>
</comment>
<evidence type="ECO:0000256" key="17">
    <source>
        <dbReference type="PIRSR" id="PIRSR605478-5"/>
    </source>
</evidence>
<dbReference type="Proteomes" id="UP001223720">
    <property type="component" value="Chromosome"/>
</dbReference>
<feature type="binding site" evidence="14">
    <location>
        <position position="491"/>
    </location>
    <ligand>
        <name>substrate</name>
    </ligand>
</feature>
<keyword evidence="8 16" id="KW-0479">Metal-binding</keyword>
<evidence type="ECO:0000256" key="15">
    <source>
        <dbReference type="PIRSR" id="PIRSR605478-3"/>
    </source>
</evidence>
<feature type="binding site" evidence="15">
    <location>
        <position position="282"/>
    </location>
    <ligand>
        <name>thiamine diphosphate</name>
        <dbReference type="ChEBI" id="CHEBI:58937"/>
    </ligand>
</feature>
<dbReference type="InterPro" id="IPR009014">
    <property type="entry name" value="Transketo_C/PFOR_II"/>
</dbReference>
<feature type="binding site" evidence="15">
    <location>
        <position position="177"/>
    </location>
    <ligand>
        <name>thiamine diphosphate</name>
        <dbReference type="ChEBI" id="CHEBI:58937"/>
    </ligand>
</feature>
<evidence type="ECO:0000256" key="4">
    <source>
        <dbReference type="ARBA" id="ARBA00011738"/>
    </source>
</evidence>
<evidence type="ECO:0000256" key="16">
    <source>
        <dbReference type="PIRSR" id="PIRSR605478-4"/>
    </source>
</evidence>
<dbReference type="InterPro" id="IPR005478">
    <property type="entry name" value="Transketolase_bac-like"/>
</dbReference>
<feature type="binding site" evidence="16">
    <location>
        <position position="176"/>
    </location>
    <ligand>
        <name>Mg(2+)</name>
        <dbReference type="ChEBI" id="CHEBI:18420"/>
    </ligand>
</feature>
<dbReference type="CDD" id="cd07033">
    <property type="entry name" value="TPP_PYR_DXS_TK_like"/>
    <property type="match status" value="1"/>
</dbReference>
<evidence type="ECO:0000313" key="20">
    <source>
        <dbReference type="Proteomes" id="UP001223720"/>
    </source>
</evidence>
<evidence type="ECO:0000256" key="14">
    <source>
        <dbReference type="PIRSR" id="PIRSR605478-2"/>
    </source>
</evidence>
<dbReference type="Gene3D" id="3.40.50.920">
    <property type="match status" value="1"/>
</dbReference>
<evidence type="ECO:0000256" key="5">
    <source>
        <dbReference type="ARBA" id="ARBA00013152"/>
    </source>
</evidence>
<comment type="similarity">
    <text evidence="3">Belongs to the transketolase family.</text>
</comment>
<feature type="binding site" evidence="16">
    <location>
        <position position="206"/>
    </location>
    <ligand>
        <name>Mg(2+)</name>
        <dbReference type="ChEBI" id="CHEBI:18420"/>
    </ligand>
</feature>
<dbReference type="InterPro" id="IPR005474">
    <property type="entry name" value="Transketolase_N"/>
</dbReference>
<evidence type="ECO:0000256" key="7">
    <source>
        <dbReference type="ARBA" id="ARBA00022679"/>
    </source>
</evidence>
<evidence type="ECO:0000256" key="2">
    <source>
        <dbReference type="ARBA" id="ARBA00001941"/>
    </source>
</evidence>
<dbReference type="InterPro" id="IPR029061">
    <property type="entry name" value="THDP-binding"/>
</dbReference>
<evidence type="ECO:0000256" key="3">
    <source>
        <dbReference type="ARBA" id="ARBA00007131"/>
    </source>
</evidence>
<feature type="domain" description="Transketolase-like pyrimidine-binding" evidence="18">
    <location>
        <begin position="375"/>
        <end position="547"/>
    </location>
</feature>
<organism evidence="19 20">
    <name type="scientific">Methylorubrum extorquens</name>
    <name type="common">Methylobacterium dichloromethanicum</name>
    <name type="synonym">Methylobacterium extorquens</name>
    <dbReference type="NCBI Taxonomy" id="408"/>
    <lineage>
        <taxon>Bacteria</taxon>
        <taxon>Pseudomonadati</taxon>
        <taxon>Pseudomonadota</taxon>
        <taxon>Alphaproteobacteria</taxon>
        <taxon>Hyphomicrobiales</taxon>
        <taxon>Methylobacteriaceae</taxon>
        <taxon>Methylorubrum</taxon>
    </lineage>
</organism>
<keyword evidence="7 19" id="KW-0808">Transferase</keyword>